<evidence type="ECO:0000256" key="2">
    <source>
        <dbReference type="ARBA" id="ARBA00010617"/>
    </source>
</evidence>
<evidence type="ECO:0000256" key="8">
    <source>
        <dbReference type="RuleBase" id="RU000461"/>
    </source>
</evidence>
<dbReference type="GO" id="GO:0016705">
    <property type="term" value="F:oxidoreductase activity, acting on paired donors, with incorporation or reduction of molecular oxygen"/>
    <property type="evidence" value="ECO:0007669"/>
    <property type="project" value="InterPro"/>
</dbReference>
<dbReference type="OrthoDB" id="1844152at2759"/>
<dbReference type="PANTHER" id="PTHR46206:SF1">
    <property type="entry name" value="P450, PUTATIVE (EUROFUNG)-RELATED"/>
    <property type="match status" value="1"/>
</dbReference>
<organism evidence="9 10">
    <name type="scientific">Alectoria fallacina</name>
    <dbReference type="NCBI Taxonomy" id="1903189"/>
    <lineage>
        <taxon>Eukaryota</taxon>
        <taxon>Fungi</taxon>
        <taxon>Dikarya</taxon>
        <taxon>Ascomycota</taxon>
        <taxon>Pezizomycotina</taxon>
        <taxon>Lecanoromycetes</taxon>
        <taxon>OSLEUM clade</taxon>
        <taxon>Lecanoromycetidae</taxon>
        <taxon>Lecanorales</taxon>
        <taxon>Lecanorineae</taxon>
        <taxon>Parmeliaceae</taxon>
        <taxon>Alectoria</taxon>
    </lineage>
</organism>
<evidence type="ECO:0000256" key="1">
    <source>
        <dbReference type="ARBA" id="ARBA00001971"/>
    </source>
</evidence>
<evidence type="ECO:0000256" key="7">
    <source>
        <dbReference type="ARBA" id="ARBA00023033"/>
    </source>
</evidence>
<dbReference type="PANTHER" id="PTHR46206">
    <property type="entry name" value="CYTOCHROME P450"/>
    <property type="match status" value="1"/>
</dbReference>
<comment type="cofactor">
    <cofactor evidence="1">
        <name>heme</name>
        <dbReference type="ChEBI" id="CHEBI:30413"/>
    </cofactor>
</comment>
<dbReference type="AlphaFoldDB" id="A0A8H3J5W5"/>
<dbReference type="PROSITE" id="PS00086">
    <property type="entry name" value="CYTOCHROME_P450"/>
    <property type="match status" value="1"/>
</dbReference>
<dbReference type="GO" id="GO:0005506">
    <property type="term" value="F:iron ion binding"/>
    <property type="evidence" value="ECO:0007669"/>
    <property type="project" value="InterPro"/>
</dbReference>
<keyword evidence="3 8" id="KW-0349">Heme</keyword>
<dbReference type="InterPro" id="IPR001128">
    <property type="entry name" value="Cyt_P450"/>
</dbReference>
<dbReference type="GO" id="GO:0004497">
    <property type="term" value="F:monooxygenase activity"/>
    <property type="evidence" value="ECO:0007669"/>
    <property type="project" value="UniProtKB-KW"/>
</dbReference>
<dbReference type="InterPro" id="IPR036396">
    <property type="entry name" value="Cyt_P450_sf"/>
</dbReference>
<accession>A0A8H3J5W5</accession>
<evidence type="ECO:0000256" key="4">
    <source>
        <dbReference type="ARBA" id="ARBA00022723"/>
    </source>
</evidence>
<keyword evidence="7 8" id="KW-0503">Monooxygenase</keyword>
<name>A0A8H3J5W5_9LECA</name>
<dbReference type="SUPFAM" id="SSF48264">
    <property type="entry name" value="Cytochrome P450"/>
    <property type="match status" value="1"/>
</dbReference>
<keyword evidence="5 8" id="KW-0560">Oxidoreductase</keyword>
<dbReference type="EMBL" id="CAJPDR010000649">
    <property type="protein sequence ID" value="CAF9941321.1"/>
    <property type="molecule type" value="Genomic_DNA"/>
</dbReference>
<dbReference type="Gene3D" id="1.10.630.10">
    <property type="entry name" value="Cytochrome P450"/>
    <property type="match status" value="1"/>
</dbReference>
<keyword evidence="10" id="KW-1185">Reference proteome</keyword>
<protein>
    <recommendedName>
        <fullName evidence="11">Cytochrome P450</fullName>
    </recommendedName>
</protein>
<dbReference type="CDD" id="cd11041">
    <property type="entry name" value="CYP503A1-like"/>
    <property type="match status" value="1"/>
</dbReference>
<keyword evidence="6 8" id="KW-0408">Iron</keyword>
<evidence type="ECO:0000256" key="6">
    <source>
        <dbReference type="ARBA" id="ARBA00023004"/>
    </source>
</evidence>
<reference evidence="9" key="1">
    <citation type="submission" date="2021-03" db="EMBL/GenBank/DDBJ databases">
        <authorList>
            <person name="Tagirdzhanova G."/>
        </authorList>
    </citation>
    <scope>NUCLEOTIDE SEQUENCE</scope>
</reference>
<keyword evidence="4 8" id="KW-0479">Metal-binding</keyword>
<evidence type="ECO:0000313" key="9">
    <source>
        <dbReference type="EMBL" id="CAF9941321.1"/>
    </source>
</evidence>
<dbReference type="Proteomes" id="UP000664203">
    <property type="component" value="Unassembled WGS sequence"/>
</dbReference>
<comment type="caution">
    <text evidence="9">The sequence shown here is derived from an EMBL/GenBank/DDBJ whole genome shotgun (WGS) entry which is preliminary data.</text>
</comment>
<evidence type="ECO:0000256" key="5">
    <source>
        <dbReference type="ARBA" id="ARBA00023002"/>
    </source>
</evidence>
<proteinExistence type="inferred from homology"/>
<comment type="similarity">
    <text evidence="2 8">Belongs to the cytochrome P450 family.</text>
</comment>
<gene>
    <name evidence="9" type="ORF">ALECFALPRED_009063</name>
</gene>
<dbReference type="InterPro" id="IPR017972">
    <property type="entry name" value="Cyt_P450_CS"/>
</dbReference>
<evidence type="ECO:0008006" key="11">
    <source>
        <dbReference type="Google" id="ProtNLM"/>
    </source>
</evidence>
<evidence type="ECO:0000313" key="10">
    <source>
        <dbReference type="Proteomes" id="UP000664203"/>
    </source>
</evidence>
<dbReference type="GO" id="GO:0020037">
    <property type="term" value="F:heme binding"/>
    <property type="evidence" value="ECO:0007669"/>
    <property type="project" value="InterPro"/>
</dbReference>
<evidence type="ECO:0000256" key="3">
    <source>
        <dbReference type="ARBA" id="ARBA00022617"/>
    </source>
</evidence>
<sequence>MGAVRKDLTRNLGRMQPAIIKDIRNTIDSAMGLDTDSWKEVCITKAMEDVVLRSTSRVLVGSPLCHNEEYLQYSVAFATWLGGGAIVLGQYMPGMIKPFFGYLGALPVYYYKQKALKFLLPVVRQRIADIKKKRADPTFEFEEPKDLIIWMTQAVLDSPEIRNGPPEFLGTLLLFFVSTTDTPYRSSSRKTQSLLFTTKANLPSQTLGAVHTTIMTATNTLLDLVSSDPDARFWEQLREEAADSTIPESLRENPMLTRVFLREIMPKDGVMLPSGHHIPKGAWISAGTVDLHHDDRFYPEPERYDPFRFATKHDEKPAGATRETLTDKASIYRKNQGLATASDIFLAFGYGKHACPGRWLVAHQLKLMLAYVTLNYDIQYMAQRPVNQVFGDSIIPSPTATMMVRRRKHT</sequence>
<dbReference type="Pfam" id="PF00067">
    <property type="entry name" value="p450"/>
    <property type="match status" value="1"/>
</dbReference>